<dbReference type="HOGENOM" id="CLU_048873_0_0_7"/>
<organism evidence="2 3">
    <name type="scientific">Desulforapulum autotrophicum (strain ATCC 43914 / DSM 3382 / VKM B-1955 / HRM2)</name>
    <name type="common">Desulfobacterium autotrophicum</name>
    <dbReference type="NCBI Taxonomy" id="177437"/>
    <lineage>
        <taxon>Bacteria</taxon>
        <taxon>Pseudomonadati</taxon>
        <taxon>Thermodesulfobacteriota</taxon>
        <taxon>Desulfobacteria</taxon>
        <taxon>Desulfobacterales</taxon>
        <taxon>Desulfobacteraceae</taxon>
        <taxon>Desulforapulum</taxon>
    </lineage>
</organism>
<evidence type="ECO:0000256" key="1">
    <source>
        <dbReference type="SAM" id="Phobius"/>
    </source>
</evidence>
<dbReference type="OrthoDB" id="9997at2"/>
<dbReference type="EMBL" id="CP001087">
    <property type="protein sequence ID" value="ACN13344.1"/>
    <property type="molecule type" value="Genomic_DNA"/>
</dbReference>
<keyword evidence="1" id="KW-0472">Membrane</keyword>
<feature type="transmembrane region" description="Helical" evidence="1">
    <location>
        <begin position="6"/>
        <end position="31"/>
    </location>
</feature>
<sequence length="435" mass="48207">MGTLKLIAGSLIVLMFVSAISLSIGLIFLGLESVPLVTLDRELKQEDIGRIKKIIQQNDPRRLKDGQVKKITIQQEELNLVLDYALVSLDARMGAQVVLNVESAKIQVCMELPGRLSGKYVNLAARLSFKGRQTTITCMKLGKLPVPVFWVNPAIALGYPFFKSTAWFKTVGEVIDSIRVIEPGDRKVSLEFQWDRGVAKRFQNQARDLILSPSERNRIRFYSVEIARISHSFNKPTLSVSAYFQPLFATALERSRAGEPPGPENRALVFSLTLYVMNWSEKILTGDPGEAALPKAARQTLTLVGRSDLTQHFLISAAIAAGSNSGLSSIVGVFKEMEDSRGGTGFSFADLAADRAGIAFAKLAVADSDQARALQISMARIRRESEFMPPIDHLPEGIMELEFKHTYHDLNSREYALVEAEITRRIEGCKIHGQD</sequence>
<dbReference type="KEGG" id="dat:HRM2_02220"/>
<dbReference type="AlphaFoldDB" id="C0QFE8"/>
<reference evidence="2 3" key="1">
    <citation type="journal article" date="2009" name="Environ. Microbiol.">
        <title>Genome sequence of Desulfobacterium autotrophicum HRM2, a marine sulfate reducer oxidizing organic carbon completely to carbon dioxide.</title>
        <authorList>
            <person name="Strittmatter A.W."/>
            <person name="Liesegang H."/>
            <person name="Rabus R."/>
            <person name="Decker I."/>
            <person name="Amann J."/>
            <person name="Andres S."/>
            <person name="Henne A."/>
            <person name="Fricke W.F."/>
            <person name="Martinez-Arias R."/>
            <person name="Bartels D."/>
            <person name="Goesmann A."/>
            <person name="Krause L."/>
            <person name="Puehler A."/>
            <person name="Klenk H.P."/>
            <person name="Richter M."/>
            <person name="Schuler M."/>
            <person name="Gloeckner F.O."/>
            <person name="Meyerdierks A."/>
            <person name="Gottschalk G."/>
            <person name="Amann R."/>
        </authorList>
    </citation>
    <scope>NUCLEOTIDE SEQUENCE [LARGE SCALE GENOMIC DNA]</scope>
    <source>
        <strain evidence="3">ATCC 43914 / DSM 3382 / HRM2</strain>
    </source>
</reference>
<evidence type="ECO:0000313" key="3">
    <source>
        <dbReference type="Proteomes" id="UP000000442"/>
    </source>
</evidence>
<proteinExistence type="predicted"/>
<dbReference type="STRING" id="177437.HRM2_02220"/>
<keyword evidence="1" id="KW-1133">Transmembrane helix</keyword>
<name>C0QFE8_DESAH</name>
<dbReference type="RefSeq" id="WP_012662593.1">
    <property type="nucleotide sequence ID" value="NC_012108.1"/>
</dbReference>
<evidence type="ECO:0000313" key="2">
    <source>
        <dbReference type="EMBL" id="ACN13344.1"/>
    </source>
</evidence>
<keyword evidence="3" id="KW-1185">Reference proteome</keyword>
<protein>
    <submittedName>
        <fullName evidence="2">Uncharacterized protein</fullName>
    </submittedName>
</protein>
<dbReference type="eggNOG" id="COG5544">
    <property type="taxonomic scope" value="Bacteria"/>
</dbReference>
<dbReference type="Proteomes" id="UP000000442">
    <property type="component" value="Chromosome"/>
</dbReference>
<accession>C0QFE8</accession>
<gene>
    <name evidence="2" type="ordered locus">HRM2_02220</name>
</gene>
<keyword evidence="1" id="KW-0812">Transmembrane</keyword>